<dbReference type="EMBL" id="MELK01000051">
    <property type="protein sequence ID" value="OFW55836.1"/>
    <property type="molecule type" value="Genomic_DNA"/>
</dbReference>
<reference evidence="2 3" key="1">
    <citation type="journal article" date="2016" name="Nat. Commun.">
        <title>Thousands of microbial genomes shed light on interconnected biogeochemical processes in an aquifer system.</title>
        <authorList>
            <person name="Anantharaman K."/>
            <person name="Brown C.T."/>
            <person name="Hug L.A."/>
            <person name="Sharon I."/>
            <person name="Castelle C.J."/>
            <person name="Probst A.J."/>
            <person name="Thomas B.C."/>
            <person name="Singh A."/>
            <person name="Wilkins M.J."/>
            <person name="Karaoz U."/>
            <person name="Brodie E.L."/>
            <person name="Williams K.H."/>
            <person name="Hubbard S.S."/>
            <person name="Banfield J.F."/>
        </authorList>
    </citation>
    <scope>NUCLEOTIDE SEQUENCE [LARGE SCALE GENOMIC DNA]</scope>
</reference>
<feature type="transmembrane region" description="Helical" evidence="1">
    <location>
        <begin position="5"/>
        <end position="23"/>
    </location>
</feature>
<organism evidence="2 3">
    <name type="scientific">Candidatus Solincola sediminis</name>
    <dbReference type="NCBI Taxonomy" id="1797199"/>
    <lineage>
        <taxon>Bacteria</taxon>
        <taxon>Bacillati</taxon>
        <taxon>Actinomycetota</taxon>
        <taxon>Candidatus Geothermincolia</taxon>
        <taxon>Candidatus Geothermincolales</taxon>
        <taxon>Candidatus Geothermincolaceae</taxon>
        <taxon>Candidatus Solincola</taxon>
    </lineage>
</organism>
<comment type="caution">
    <text evidence="2">The sequence shown here is derived from an EMBL/GenBank/DDBJ whole genome shotgun (WGS) entry which is preliminary data.</text>
</comment>
<keyword evidence="1" id="KW-0472">Membrane</keyword>
<evidence type="ECO:0000256" key="1">
    <source>
        <dbReference type="SAM" id="Phobius"/>
    </source>
</evidence>
<dbReference type="STRING" id="1797197.A2Y75_05325"/>
<feature type="transmembrane region" description="Helical" evidence="1">
    <location>
        <begin position="35"/>
        <end position="55"/>
    </location>
</feature>
<name>A0A1F2WGC0_9ACTN</name>
<keyword evidence="1" id="KW-0812">Transmembrane</keyword>
<evidence type="ECO:0000313" key="3">
    <source>
        <dbReference type="Proteomes" id="UP000177876"/>
    </source>
</evidence>
<proteinExistence type="predicted"/>
<dbReference type="Proteomes" id="UP000177876">
    <property type="component" value="Unassembled WGS sequence"/>
</dbReference>
<gene>
    <name evidence="2" type="ORF">A2Y75_05325</name>
</gene>
<dbReference type="AlphaFoldDB" id="A0A1F2WGC0"/>
<sequence length="60" mass="6546">MFKGLTCGAILGLVGVVMLTLLYDGDIDRAIDDMLFFSMVTMLVSLPLIVAILVITRKDL</sequence>
<protein>
    <submittedName>
        <fullName evidence="2">Uncharacterized protein</fullName>
    </submittedName>
</protein>
<accession>A0A1F2WGC0</accession>
<keyword evidence="1" id="KW-1133">Transmembrane helix</keyword>
<evidence type="ECO:0000313" key="2">
    <source>
        <dbReference type="EMBL" id="OFW55836.1"/>
    </source>
</evidence>